<dbReference type="EMBL" id="JXBB01000019">
    <property type="protein sequence ID" value="OAR04341.1"/>
    <property type="molecule type" value="Genomic_DNA"/>
</dbReference>
<dbReference type="RefSeq" id="WP_066441561.1">
    <property type="nucleotide sequence ID" value="NZ_CBCSAS010000045.1"/>
</dbReference>
<dbReference type="Gene3D" id="1.10.3480.10">
    <property type="entry name" value="TorD-like"/>
    <property type="match status" value="1"/>
</dbReference>
<dbReference type="NCBIfam" id="TIGR00684">
    <property type="entry name" value="narJ"/>
    <property type="match status" value="1"/>
</dbReference>
<dbReference type="AlphaFoldDB" id="A0A179IRV6"/>
<keyword evidence="3" id="KW-1185">Reference proteome</keyword>
<comment type="caution">
    <text evidence="2">The sequence shown here is derived from an EMBL/GenBank/DDBJ whole genome shotgun (WGS) entry which is preliminary data.</text>
</comment>
<dbReference type="Pfam" id="PF02613">
    <property type="entry name" value="Nitrate_red_del"/>
    <property type="match status" value="1"/>
</dbReference>
<evidence type="ECO:0000313" key="3">
    <source>
        <dbReference type="Proteomes" id="UP000243024"/>
    </source>
</evidence>
<protein>
    <recommendedName>
        <fullName evidence="4">Respiratory nitrate reductase delta chain</fullName>
    </recommendedName>
</protein>
<dbReference type="PANTHER" id="PTHR43680:SF2">
    <property type="entry name" value="NITRATE REDUCTASE MOLYBDENUM COFACTOR ASSEMBLY CHAPERONE NARJ"/>
    <property type="match status" value="1"/>
</dbReference>
<name>A0A179IRV6_HYDSH</name>
<dbReference type="SUPFAM" id="SSF89155">
    <property type="entry name" value="TorD-like"/>
    <property type="match status" value="1"/>
</dbReference>
<dbReference type="STRING" id="1484.SA87_09965"/>
<evidence type="ECO:0000256" key="1">
    <source>
        <dbReference type="ARBA" id="ARBA00023063"/>
    </source>
</evidence>
<accession>A0A179IRV6</accession>
<dbReference type="InterPro" id="IPR003765">
    <property type="entry name" value="NO3_reductase_chaperone_NarJ"/>
</dbReference>
<reference evidence="2 3" key="1">
    <citation type="submission" date="2015-09" db="EMBL/GenBank/DDBJ databases">
        <title>Draft genome sequence of Hydrogenibacillus schlegelii DSM 2000.</title>
        <authorList>
            <person name="Hemp J."/>
        </authorList>
    </citation>
    <scope>NUCLEOTIDE SEQUENCE [LARGE SCALE GENOMIC DNA]</scope>
    <source>
        <strain evidence="2 3">MA 48</strain>
    </source>
</reference>
<dbReference type="PANTHER" id="PTHR43680">
    <property type="entry name" value="NITRATE REDUCTASE MOLYBDENUM COFACTOR ASSEMBLY CHAPERONE"/>
    <property type="match status" value="1"/>
</dbReference>
<evidence type="ECO:0000313" key="2">
    <source>
        <dbReference type="EMBL" id="OAR04341.1"/>
    </source>
</evidence>
<dbReference type="InterPro" id="IPR036411">
    <property type="entry name" value="TorD-like_sf"/>
</dbReference>
<dbReference type="GO" id="GO:0051082">
    <property type="term" value="F:unfolded protein binding"/>
    <property type="evidence" value="ECO:0007669"/>
    <property type="project" value="InterPro"/>
</dbReference>
<dbReference type="InterPro" id="IPR020945">
    <property type="entry name" value="DMSO/NO3_reduct_chaperone"/>
</dbReference>
<proteinExistence type="predicted"/>
<dbReference type="GO" id="GO:0016530">
    <property type="term" value="F:metallochaperone activity"/>
    <property type="evidence" value="ECO:0007669"/>
    <property type="project" value="TreeGrafter"/>
</dbReference>
<dbReference type="Proteomes" id="UP000243024">
    <property type="component" value="Unassembled WGS sequence"/>
</dbReference>
<organism evidence="2 3">
    <name type="scientific">Hydrogenibacillus schlegelii</name>
    <name type="common">Bacillus schlegelii</name>
    <dbReference type="NCBI Taxonomy" id="1484"/>
    <lineage>
        <taxon>Bacteria</taxon>
        <taxon>Bacillati</taxon>
        <taxon>Bacillota</taxon>
        <taxon>Bacilli</taxon>
        <taxon>Bacillales</taxon>
        <taxon>Bacillales Family X. Incertae Sedis</taxon>
        <taxon>Hydrogenibacillus</taxon>
    </lineage>
</organism>
<dbReference type="GO" id="GO:0042128">
    <property type="term" value="P:nitrate assimilation"/>
    <property type="evidence" value="ECO:0007669"/>
    <property type="project" value="UniProtKB-KW"/>
</dbReference>
<evidence type="ECO:0008006" key="4">
    <source>
        <dbReference type="Google" id="ProtNLM"/>
    </source>
</evidence>
<gene>
    <name evidence="2" type="ORF">SA87_09965</name>
</gene>
<dbReference type="GO" id="GO:0051131">
    <property type="term" value="P:chaperone-mediated protein complex assembly"/>
    <property type="evidence" value="ECO:0007669"/>
    <property type="project" value="InterPro"/>
</dbReference>
<keyword evidence="1" id="KW-0534">Nitrate assimilation</keyword>
<sequence>MEPAMRHEDRQALFRLIARLLGYPDAAWQQAVPALRDAIPHVPDQQIAAHLTRFLDLATEGDPDALRDHYVQTFDFGQATSLYVTYGAYGEQRERGQALLALKQLYKRAGFVMKENELPDYLPLILEFASCAPAHEVEPIFAAHRPAIARIYGELRNLKSPYAYVFAALLLALGQGEREVHDAGEDEPCADGTSSCG</sequence>